<dbReference type="SUPFAM" id="SSF52540">
    <property type="entry name" value="P-loop containing nucleoside triphosphate hydrolases"/>
    <property type="match status" value="1"/>
</dbReference>
<dbReference type="PANTHER" id="PTHR37937:SF1">
    <property type="entry name" value="CONJUGATIVE TRANSFER: DNA TRANSPORT"/>
    <property type="match status" value="1"/>
</dbReference>
<evidence type="ECO:0000313" key="9">
    <source>
        <dbReference type="Proteomes" id="UP001529421"/>
    </source>
</evidence>
<evidence type="ECO:0000256" key="2">
    <source>
        <dbReference type="ARBA" id="ARBA00008806"/>
    </source>
</evidence>
<protein>
    <submittedName>
        <fullName evidence="8">Type IV secretory system conjugative DNA transfer family protein</fullName>
    </submittedName>
</protein>
<keyword evidence="4" id="KW-0812">Transmembrane</keyword>
<comment type="subcellular location">
    <subcellularLocation>
        <location evidence="1">Cell membrane</location>
        <topology evidence="1">Multi-pass membrane protein</topology>
    </subcellularLocation>
</comment>
<feature type="region of interest" description="Disordered" evidence="7">
    <location>
        <begin position="574"/>
        <end position="595"/>
    </location>
</feature>
<feature type="compositionally biased region" description="Basic and acidic residues" evidence="7">
    <location>
        <begin position="574"/>
        <end position="591"/>
    </location>
</feature>
<proteinExistence type="inferred from homology"/>
<evidence type="ECO:0000256" key="3">
    <source>
        <dbReference type="ARBA" id="ARBA00022475"/>
    </source>
</evidence>
<keyword evidence="9" id="KW-1185">Reference proteome</keyword>
<dbReference type="CDD" id="cd01127">
    <property type="entry name" value="TrwB_TraG_TraD_VirD4"/>
    <property type="match status" value="1"/>
</dbReference>
<sequence length="623" mass="67388">MKKSNKSYNRSVPSLAALVAYLTVLEAAAWAAVDLLGPILVDTLPTWRAVVSALGLPAALATAPSVSEAHAVAAVAAAVAALWLLWRDWERHHNGVWAGEPPSDNATYGSSRLLSKPRDLKLAFRLRRKGQPGVPGLVVGGVGPSKDRLLVDEILHGLVLGGTGSGKTTTCLLPSILNLADAGAGLFVLDPKGECYDVTAAYVRKKGYRTVIVDFSDSRRSDGWLPLQTAIDCAAGKNERRPDEVSSEVRILADTLIPDRREASSIWTQAARILFSGLASFVAESKEVPDDARNLSTVAALAAMDQERLQEVVRRLPSGSSARLSLEDVAFAPPETFGGYRLNMLSALNVYSDPSISGMLAKSDFAVEDYLEGKLAVYVRFNSSSTAFDALVAAFVAQALDGLRRLAENRCGGTLPNPVYLLMEEFPQLPRIAGLQKAISVIRSLGVHLVLVAQDRSQIEAVYREDAQAIINNIDTTVFLAANDVKTCKQISDMLGTYTVETTTWSQSKNSSGNGRSKSTSYHEAKLFRPEDLMRWDWHAGHLVVKNGQAYACSSLPLSKTFLGDALGLEGKEPDAAKRAKMAPDRPERDGTPAPIWRMDEADGDVFQEIAEAIERSVDPRFI</sequence>
<name>A0ABT7V9K7_9ACTN</name>
<comment type="caution">
    <text evidence="8">The sequence shown here is derived from an EMBL/GenBank/DDBJ whole genome shotgun (WGS) entry which is preliminary data.</text>
</comment>
<evidence type="ECO:0000313" key="8">
    <source>
        <dbReference type="EMBL" id="MDM8275074.1"/>
    </source>
</evidence>
<evidence type="ECO:0000256" key="1">
    <source>
        <dbReference type="ARBA" id="ARBA00004651"/>
    </source>
</evidence>
<reference evidence="9" key="1">
    <citation type="submission" date="2023-06" db="EMBL/GenBank/DDBJ databases">
        <title>Identification and characterization of horizontal gene transfer across gut microbiota members of farm animals based on homology search.</title>
        <authorList>
            <person name="Zeman M."/>
            <person name="Kubasova T."/>
            <person name="Jahodarova E."/>
            <person name="Nykrynova M."/>
            <person name="Rychlik I."/>
        </authorList>
    </citation>
    <scope>NUCLEOTIDE SEQUENCE [LARGE SCALE GENOMIC DNA]</scope>
    <source>
        <strain evidence="9">154_Feed</strain>
    </source>
</reference>
<dbReference type="Pfam" id="PF02534">
    <property type="entry name" value="T4SS-DNA_transf"/>
    <property type="match status" value="1"/>
</dbReference>
<evidence type="ECO:0000256" key="7">
    <source>
        <dbReference type="SAM" id="MobiDB-lite"/>
    </source>
</evidence>
<organism evidence="8 9">
    <name type="scientific">Enorma phocaeensis</name>
    <dbReference type="NCBI Taxonomy" id="1871019"/>
    <lineage>
        <taxon>Bacteria</taxon>
        <taxon>Bacillati</taxon>
        <taxon>Actinomycetota</taxon>
        <taxon>Coriobacteriia</taxon>
        <taxon>Coriobacteriales</taxon>
        <taxon>Coriobacteriaceae</taxon>
        <taxon>Enorma</taxon>
    </lineage>
</organism>
<comment type="similarity">
    <text evidence="2">Belongs to the VirD4/TraG family.</text>
</comment>
<evidence type="ECO:0000256" key="6">
    <source>
        <dbReference type="ARBA" id="ARBA00023136"/>
    </source>
</evidence>
<reference evidence="8 9" key="2">
    <citation type="submission" date="2023-06" db="EMBL/GenBank/DDBJ databases">
        <authorList>
            <person name="Zeman M."/>
            <person name="Kubasova T."/>
            <person name="Jahodarova E."/>
            <person name="Nykrynova M."/>
            <person name="Rychlik I."/>
        </authorList>
    </citation>
    <scope>NUCLEOTIDE SEQUENCE [LARGE SCALE GENOMIC DNA]</scope>
    <source>
        <strain evidence="8 9">154_Feed</strain>
    </source>
</reference>
<keyword evidence="5" id="KW-1133">Transmembrane helix</keyword>
<dbReference type="InterPro" id="IPR027417">
    <property type="entry name" value="P-loop_NTPase"/>
</dbReference>
<keyword evidence="3" id="KW-1003">Cell membrane</keyword>
<dbReference type="InterPro" id="IPR051539">
    <property type="entry name" value="T4SS-coupling_protein"/>
</dbReference>
<dbReference type="Gene3D" id="1.10.8.80">
    <property type="entry name" value="Magnesium chelatase subunit I, C-Terminal domain"/>
    <property type="match status" value="1"/>
</dbReference>
<dbReference type="Gene3D" id="3.40.50.300">
    <property type="entry name" value="P-loop containing nucleotide triphosphate hydrolases"/>
    <property type="match status" value="2"/>
</dbReference>
<dbReference type="RefSeq" id="WP_289545142.1">
    <property type="nucleotide sequence ID" value="NZ_JAUDDZ010000007.1"/>
</dbReference>
<keyword evidence="6" id="KW-0472">Membrane</keyword>
<evidence type="ECO:0000256" key="4">
    <source>
        <dbReference type="ARBA" id="ARBA00022692"/>
    </source>
</evidence>
<dbReference type="InterPro" id="IPR003688">
    <property type="entry name" value="TraG/VirD4"/>
</dbReference>
<dbReference type="Proteomes" id="UP001529421">
    <property type="component" value="Unassembled WGS sequence"/>
</dbReference>
<dbReference type="PANTHER" id="PTHR37937">
    <property type="entry name" value="CONJUGATIVE TRANSFER: DNA TRANSPORT"/>
    <property type="match status" value="1"/>
</dbReference>
<gene>
    <name evidence="8" type="ORF">QUW28_06120</name>
</gene>
<dbReference type="EMBL" id="JAUDDZ010000007">
    <property type="protein sequence ID" value="MDM8275074.1"/>
    <property type="molecule type" value="Genomic_DNA"/>
</dbReference>
<evidence type="ECO:0000256" key="5">
    <source>
        <dbReference type="ARBA" id="ARBA00022989"/>
    </source>
</evidence>
<accession>A0ABT7V9K7</accession>